<dbReference type="PANTHER" id="PTHR43429:SF3">
    <property type="entry name" value="NITRITE REDUCTASE [NAD(P)H]"/>
    <property type="match status" value="1"/>
</dbReference>
<name>A0A2A2D532_9ACTN</name>
<dbReference type="InterPro" id="IPR050260">
    <property type="entry name" value="FAD-bd_OxRdtase"/>
</dbReference>
<dbReference type="GO" id="GO:0016491">
    <property type="term" value="F:oxidoreductase activity"/>
    <property type="evidence" value="ECO:0007669"/>
    <property type="project" value="InterPro"/>
</dbReference>
<evidence type="ECO:0008006" key="9">
    <source>
        <dbReference type="Google" id="ProtNLM"/>
    </source>
</evidence>
<comment type="caution">
    <text evidence="7">The sequence shown here is derived from an EMBL/GenBank/DDBJ whole genome shotgun (WGS) entry which is preliminary data.</text>
</comment>
<dbReference type="InterPro" id="IPR041854">
    <property type="entry name" value="BFD-like_2Fe2S-bd_dom_sf"/>
</dbReference>
<dbReference type="Gene3D" id="1.10.10.1100">
    <property type="entry name" value="BFD-like [2Fe-2S]-binding domain"/>
    <property type="match status" value="1"/>
</dbReference>
<dbReference type="SUPFAM" id="SSF51905">
    <property type="entry name" value="FAD/NAD(P)-binding domain"/>
    <property type="match status" value="2"/>
</dbReference>
<evidence type="ECO:0000313" key="8">
    <source>
        <dbReference type="Proteomes" id="UP000218944"/>
    </source>
</evidence>
<dbReference type="SUPFAM" id="SSF55424">
    <property type="entry name" value="FAD/NAD-linked reductases, dimerisation (C-terminal) domain"/>
    <property type="match status" value="1"/>
</dbReference>
<dbReference type="Proteomes" id="UP000218944">
    <property type="component" value="Unassembled WGS sequence"/>
</dbReference>
<feature type="domain" description="BFD-like [2Fe-2S]-binding" evidence="5">
    <location>
        <begin position="582"/>
        <end position="628"/>
    </location>
</feature>
<dbReference type="InterPro" id="IPR036188">
    <property type="entry name" value="FAD/NAD-bd_sf"/>
</dbReference>
<keyword evidence="3" id="KW-0274">FAD</keyword>
<evidence type="ECO:0000259" key="6">
    <source>
        <dbReference type="Pfam" id="PF07992"/>
    </source>
</evidence>
<evidence type="ECO:0000259" key="5">
    <source>
        <dbReference type="Pfam" id="PF04324"/>
    </source>
</evidence>
<keyword evidence="2" id="KW-0285">Flavoprotein</keyword>
<evidence type="ECO:0000256" key="2">
    <source>
        <dbReference type="ARBA" id="ARBA00022630"/>
    </source>
</evidence>
<reference evidence="7 8" key="1">
    <citation type="submission" date="2017-08" db="EMBL/GenBank/DDBJ databases">
        <title>Genome sequence of Streptomyces albireticuli NRRL B-1670.</title>
        <authorList>
            <person name="Graham D.E."/>
            <person name="Mahan K.M."/>
            <person name="Klingeman D.M."/>
            <person name="Hettich R.L."/>
            <person name="Parry R.J."/>
            <person name="Spain J.C."/>
        </authorList>
    </citation>
    <scope>NUCLEOTIDE SEQUENCE [LARGE SCALE GENOMIC DNA]</scope>
    <source>
        <strain evidence="7 8">NRRL B-1670</strain>
    </source>
</reference>
<dbReference type="Pfam" id="PF07992">
    <property type="entry name" value="Pyr_redox_2"/>
    <property type="match status" value="1"/>
</dbReference>
<feature type="region of interest" description="Disordered" evidence="4">
    <location>
        <begin position="1"/>
        <end position="192"/>
    </location>
</feature>
<gene>
    <name evidence="7" type="ORF">CK936_23810</name>
</gene>
<comment type="cofactor">
    <cofactor evidence="1">
        <name>FAD</name>
        <dbReference type="ChEBI" id="CHEBI:57692"/>
    </cofactor>
</comment>
<dbReference type="Gene3D" id="3.50.50.60">
    <property type="entry name" value="FAD/NAD(P)-binding domain"/>
    <property type="match status" value="2"/>
</dbReference>
<evidence type="ECO:0000256" key="4">
    <source>
        <dbReference type="SAM" id="MobiDB-lite"/>
    </source>
</evidence>
<dbReference type="InterPro" id="IPR007419">
    <property type="entry name" value="BFD-like_2Fe2S-bd_dom"/>
</dbReference>
<dbReference type="PRINTS" id="PR00368">
    <property type="entry name" value="FADPNR"/>
</dbReference>
<dbReference type="AlphaFoldDB" id="A0A2A2D532"/>
<dbReference type="InterPro" id="IPR023753">
    <property type="entry name" value="FAD/NAD-binding_dom"/>
</dbReference>
<feature type="compositionally biased region" description="Low complexity" evidence="4">
    <location>
        <begin position="120"/>
        <end position="174"/>
    </location>
</feature>
<evidence type="ECO:0000313" key="7">
    <source>
        <dbReference type="EMBL" id="PAU46499.1"/>
    </source>
</evidence>
<evidence type="ECO:0000256" key="1">
    <source>
        <dbReference type="ARBA" id="ARBA00001974"/>
    </source>
</evidence>
<proteinExistence type="predicted"/>
<keyword evidence="8" id="KW-1185">Reference proteome</keyword>
<dbReference type="Pfam" id="PF04324">
    <property type="entry name" value="Fer2_BFD"/>
    <property type="match status" value="1"/>
</dbReference>
<feature type="domain" description="FAD/NAD(P)-binding" evidence="6">
    <location>
        <begin position="198"/>
        <end position="467"/>
    </location>
</feature>
<dbReference type="PANTHER" id="PTHR43429">
    <property type="entry name" value="PYRIDINE NUCLEOTIDE-DISULFIDE OXIDOREDUCTASE DOMAIN-CONTAINING"/>
    <property type="match status" value="1"/>
</dbReference>
<sequence>MRDTTRPTDSGEAGAAVGTTGPGGARETAATTGPGGARDAPGTTGPESPGQAADAPGPSGSRATAESAGPEGPRRDPTPPVPGGARTAVEATCPGSHAATPVTGRARVQQAEAAGPVGTGEAAGRAGVPAAARAPGPGALRDAGAVTGPRNGPRAAGPTGPGTARNPAATATTPAREHPGAPGPRARHGTCPGARTGILVIGGGTAAHRLVQRLHELGHPGPVTLLGAEPGPAYHRPLLTSVLGGGLCPADLVLPPLPEGTVVRTGTTAVAVDRWRRVVRTDDGGEYAYATLVLATGARPREPLEGAGVLRTLDDCARLGPGHVTVVGGGVLGVETAAALRRAGRRVTLAHPGPYPMADRLPAAAGRLLAARLARLGVEAEPDAEITGREHGKLRLRDGRLLDADTVLQCAGVTPDTALARAAGLTVRTGVVVDDALRTSDPYVRALGDCAEHPGAAPGTHANAWDQAEALAGLLATGRGRYRGTRYVVRPRVPGLDLVTMGRAHEDDQRVAFSDPARGRFAELSLRNGMLTSATLVGLPRAIAAVTQLHDHGLPVPADRLALLLGTAPAEAGPVELPDEAVVCRCNNVTKAALTAAIRAGARDLPALATATRATTGCGSCTPTVRALCTEVRTP</sequence>
<protein>
    <recommendedName>
        <fullName evidence="9">FAD/NAD(P)-binding oxidoreductase</fullName>
    </recommendedName>
</protein>
<evidence type="ECO:0000256" key="3">
    <source>
        <dbReference type="ARBA" id="ARBA00022827"/>
    </source>
</evidence>
<dbReference type="Gene3D" id="3.30.390.30">
    <property type="match status" value="1"/>
</dbReference>
<organism evidence="7 8">
    <name type="scientific">Streptomyces albireticuli</name>
    <dbReference type="NCBI Taxonomy" id="1940"/>
    <lineage>
        <taxon>Bacteria</taxon>
        <taxon>Bacillati</taxon>
        <taxon>Actinomycetota</taxon>
        <taxon>Actinomycetes</taxon>
        <taxon>Kitasatosporales</taxon>
        <taxon>Streptomycetaceae</taxon>
        <taxon>Streptomyces</taxon>
    </lineage>
</organism>
<dbReference type="InterPro" id="IPR016156">
    <property type="entry name" value="FAD/NAD-linked_Rdtase_dimer_sf"/>
</dbReference>
<dbReference type="EMBL" id="NSJV01000452">
    <property type="protein sequence ID" value="PAU46499.1"/>
    <property type="molecule type" value="Genomic_DNA"/>
</dbReference>
<accession>A0A2A2D532</accession>